<evidence type="ECO:0000256" key="1">
    <source>
        <dbReference type="ARBA" id="ARBA00022490"/>
    </source>
</evidence>
<dbReference type="KEGG" id="pmi:PMT9312_0395"/>
<protein>
    <submittedName>
        <fullName evidence="3">Putative deoxyribose-phosphate aldolase</fullName>
    </submittedName>
</protein>
<dbReference type="SMART" id="SM01133">
    <property type="entry name" value="DeoC"/>
    <property type="match status" value="1"/>
</dbReference>
<accession>Q31CD9</accession>
<keyword evidence="2" id="KW-0704">Schiff base</keyword>
<evidence type="ECO:0000313" key="3">
    <source>
        <dbReference type="EMBL" id="ABB49456.1"/>
    </source>
</evidence>
<dbReference type="GO" id="GO:0009264">
    <property type="term" value="P:deoxyribonucleotide catabolic process"/>
    <property type="evidence" value="ECO:0007669"/>
    <property type="project" value="InterPro"/>
</dbReference>
<evidence type="ECO:0000313" key="4">
    <source>
        <dbReference type="Proteomes" id="UP000002715"/>
    </source>
</evidence>
<dbReference type="RefSeq" id="WP_011375956.1">
    <property type="nucleotide sequence ID" value="NC_007577.1"/>
</dbReference>
<dbReference type="EMBL" id="CP000111">
    <property type="protein sequence ID" value="ABB49456.1"/>
    <property type="molecule type" value="Genomic_DNA"/>
</dbReference>
<dbReference type="SUPFAM" id="SSF51569">
    <property type="entry name" value="Aldolase"/>
    <property type="match status" value="1"/>
</dbReference>
<dbReference type="Gene3D" id="3.20.20.70">
    <property type="entry name" value="Aldolase class I"/>
    <property type="match status" value="1"/>
</dbReference>
<gene>
    <name evidence="3" type="ordered locus">PMT9312_0395</name>
</gene>
<dbReference type="GO" id="GO:0016052">
    <property type="term" value="P:carbohydrate catabolic process"/>
    <property type="evidence" value="ECO:0007669"/>
    <property type="project" value="TreeGrafter"/>
</dbReference>
<evidence type="ECO:0000256" key="2">
    <source>
        <dbReference type="ARBA" id="ARBA00023270"/>
    </source>
</evidence>
<reference evidence="4" key="1">
    <citation type="submission" date="2005-07" db="EMBL/GenBank/DDBJ databases">
        <title>Complete sequence of Prochlorococcus marinus str. MIT 9312.</title>
        <authorList>
            <consortium name="US DOE Joint Genome Institute"/>
            <person name="Copeland A."/>
            <person name="Lucas S."/>
            <person name="Lapidus A."/>
            <person name="Barry K."/>
            <person name="Detter J.C."/>
            <person name="Glavina T."/>
            <person name="Hammon N."/>
            <person name="Israni S."/>
            <person name="Pitluck S."/>
            <person name="Thiel J."/>
            <person name="Schmutz J."/>
            <person name="Larimer F."/>
            <person name="Land M."/>
            <person name="Kyrpides N."/>
            <person name="Lykidis A."/>
            <person name="Richardson P."/>
        </authorList>
    </citation>
    <scope>NUCLEOTIDE SEQUENCE [LARGE SCALE GENOMIC DNA]</scope>
    <source>
        <strain evidence="4">MIT 9312</strain>
    </source>
</reference>
<dbReference type="HOGENOM" id="CLU_053595_0_2_3"/>
<dbReference type="GO" id="GO:0005737">
    <property type="term" value="C:cytoplasm"/>
    <property type="evidence" value="ECO:0007669"/>
    <property type="project" value="InterPro"/>
</dbReference>
<dbReference type="eggNOG" id="COG0274">
    <property type="taxonomic scope" value="Bacteria"/>
</dbReference>
<proteinExistence type="predicted"/>
<dbReference type="InterPro" id="IPR013785">
    <property type="entry name" value="Aldolase_TIM"/>
</dbReference>
<dbReference type="OrthoDB" id="538921at2"/>
<dbReference type="GO" id="GO:0004139">
    <property type="term" value="F:deoxyribose-phosphate aldolase activity"/>
    <property type="evidence" value="ECO:0007669"/>
    <property type="project" value="InterPro"/>
</dbReference>
<dbReference type="PANTHER" id="PTHR10889">
    <property type="entry name" value="DEOXYRIBOSE-PHOSPHATE ALDOLASE"/>
    <property type="match status" value="1"/>
</dbReference>
<sequence>MPNIEYELNEKIHAIIINPYLTWDDFCANCDLIKKYNIKNISTSLNYLSDLKNCLSNYSANINALISYPLADMPVSFIEELVCFAKDKGANGIEYIPNFINLSKKNSETFAAEIEQVKLSGLPVTLIINKSKLEEKILYNAIDIFLELGIKNFQFGDGFGPPTTFNDVAEILKITGNQNQIKIVGGFRKLNQVIDLLDAGINFIGTSNFREIFEEVKVI</sequence>
<dbReference type="STRING" id="74546.PMT9312_0395"/>
<organism evidence="3 4">
    <name type="scientific">Prochlorococcus marinus (strain MIT 9312)</name>
    <dbReference type="NCBI Taxonomy" id="74546"/>
    <lineage>
        <taxon>Bacteria</taxon>
        <taxon>Bacillati</taxon>
        <taxon>Cyanobacteriota</taxon>
        <taxon>Cyanophyceae</taxon>
        <taxon>Synechococcales</taxon>
        <taxon>Prochlorococcaceae</taxon>
        <taxon>Prochlorococcus</taxon>
    </lineage>
</organism>
<dbReference type="CDD" id="cd00945">
    <property type="entry name" value="Aldolase_Class_I"/>
    <property type="match status" value="1"/>
</dbReference>
<dbReference type="InterPro" id="IPR011343">
    <property type="entry name" value="DeoC"/>
</dbReference>
<dbReference type="InterPro" id="IPR002915">
    <property type="entry name" value="DeoC/FbaB/LacD_aldolase"/>
</dbReference>
<name>Q31CD9_PROM9</name>
<dbReference type="Proteomes" id="UP000002715">
    <property type="component" value="Chromosome"/>
</dbReference>
<keyword evidence="1" id="KW-0963">Cytoplasm</keyword>
<dbReference type="PANTHER" id="PTHR10889:SF1">
    <property type="entry name" value="DEOXYRIBOSE-PHOSPHATE ALDOLASE"/>
    <property type="match status" value="1"/>
</dbReference>
<dbReference type="AlphaFoldDB" id="Q31CD9"/>